<dbReference type="InterPro" id="IPR032466">
    <property type="entry name" value="Metal_Hydrolase"/>
</dbReference>
<dbReference type="Gene3D" id="3.10.310.70">
    <property type="match status" value="1"/>
</dbReference>
<feature type="domain" description="Amidohydrolase 3" evidence="1">
    <location>
        <begin position="36"/>
        <end position="411"/>
    </location>
</feature>
<protein>
    <submittedName>
        <fullName evidence="2">Amidohydrolase</fullName>
    </submittedName>
</protein>
<dbReference type="SUPFAM" id="SSF51556">
    <property type="entry name" value="Metallo-dependent hydrolases"/>
    <property type="match status" value="1"/>
</dbReference>
<proteinExistence type="predicted"/>
<accession>A0ABX3IH50</accession>
<dbReference type="Gene3D" id="2.30.40.10">
    <property type="entry name" value="Urease, subunit C, domain 1"/>
    <property type="match status" value="1"/>
</dbReference>
<evidence type="ECO:0000259" key="1">
    <source>
        <dbReference type="Pfam" id="PF07969"/>
    </source>
</evidence>
<organism evidence="2 3">
    <name type="scientific">Thermosipho affectus</name>
    <dbReference type="NCBI Taxonomy" id="660294"/>
    <lineage>
        <taxon>Bacteria</taxon>
        <taxon>Thermotogati</taxon>
        <taxon>Thermotogota</taxon>
        <taxon>Thermotogae</taxon>
        <taxon>Thermotogales</taxon>
        <taxon>Fervidobacteriaceae</taxon>
        <taxon>Thermosipho</taxon>
    </lineage>
</organism>
<name>A0ABX3IH50_9BACT</name>
<dbReference type="InterPro" id="IPR011059">
    <property type="entry name" value="Metal-dep_hydrolase_composite"/>
</dbReference>
<dbReference type="EMBL" id="LBFC01000023">
    <property type="protein sequence ID" value="ONN26512.1"/>
    <property type="molecule type" value="Genomic_DNA"/>
</dbReference>
<dbReference type="SUPFAM" id="SSF51338">
    <property type="entry name" value="Composite domain of metallo-dependent hydrolases"/>
    <property type="match status" value="1"/>
</dbReference>
<comment type="caution">
    <text evidence="2">The sequence shown here is derived from an EMBL/GenBank/DDBJ whole genome shotgun (WGS) entry which is preliminary data.</text>
</comment>
<dbReference type="Proteomes" id="UP000242616">
    <property type="component" value="Unassembled WGS sequence"/>
</dbReference>
<dbReference type="Pfam" id="PF07969">
    <property type="entry name" value="Amidohydro_3"/>
    <property type="match status" value="1"/>
</dbReference>
<evidence type="ECO:0000313" key="2">
    <source>
        <dbReference type="EMBL" id="ONN26512.1"/>
    </source>
</evidence>
<dbReference type="Gene3D" id="3.20.20.140">
    <property type="entry name" value="Metal-dependent hydrolases"/>
    <property type="match status" value="1"/>
</dbReference>
<dbReference type="InterPro" id="IPR013108">
    <property type="entry name" value="Amidohydro_3"/>
</dbReference>
<keyword evidence="3" id="KW-1185">Reference proteome</keyword>
<evidence type="ECO:0000313" key="3">
    <source>
        <dbReference type="Proteomes" id="UP000242616"/>
    </source>
</evidence>
<reference evidence="2 3" key="1">
    <citation type="submission" date="2015-06" db="EMBL/GenBank/DDBJ databases">
        <title>Genome sequencing of Thermotogales isolates from hydrothermal vents.</title>
        <authorList>
            <person name="Haverkamp T.H."/>
            <person name="Kublanov I.V."/>
            <person name="Nesbo C.L."/>
        </authorList>
    </citation>
    <scope>NUCLEOTIDE SEQUENCE [LARGE SCALE GENOMIC DNA]</scope>
    <source>
        <strain evidence="3">ik275mar</strain>
    </source>
</reference>
<dbReference type="PANTHER" id="PTHR22642">
    <property type="entry name" value="IMIDAZOLONEPROPIONASE"/>
    <property type="match status" value="1"/>
</dbReference>
<gene>
    <name evidence="2" type="ORF">XJ44_08600</name>
</gene>
<dbReference type="PANTHER" id="PTHR22642:SF2">
    <property type="entry name" value="PROTEIN LONG AFTER FAR-RED 3"/>
    <property type="match status" value="1"/>
</dbReference>
<sequence>MVVKFSNGYVWKDGNFVKKDFFVEGNKFVYPKKFDKEVNLEGKYILPGFSDSHAHILGVGIKKLTLDLSDENFEKILDIDSDIILGRGWEKIDNKDFFDTVKSPVILIRKCGHVAFLNRKAQRLLKINNYYIFEDEIEKIWEYIPSEFLVRAFKEGINEFLKHGITSVHSDDLHGISFELLKRLLKESKLRVYEKLCTKNPWEFEFGSYGISKIFGIKLFADGSLGGKTAFLSKTYKNNSGFGIFTLPDNFSDIVEFAEKNNLQVCVHTIGDEALSRTIEAFGKKTGHRIIHAQFVKKRDFEKLSSFSFSVQPHFFFEDLNLISSVDFSNILLYPFRNMYENNILISFSSDGPVSPISPLYVIQAALKLGFSFSESISLYTEFSGKLIKENIGVIKPQYLADFIIFKDKTLRNLEKVFVNGELVYDTLTLNP</sequence>